<dbReference type="InterPro" id="IPR011989">
    <property type="entry name" value="ARM-like"/>
</dbReference>
<comment type="caution">
    <text evidence="1">The sequence shown here is derived from an EMBL/GenBank/DDBJ whole genome shotgun (WGS) entry which is preliminary data.</text>
</comment>
<gene>
    <name evidence="1" type="ORF">MHBO_002999</name>
</gene>
<dbReference type="Gene3D" id="1.25.10.10">
    <property type="entry name" value="Leucine-rich Repeat Variant"/>
    <property type="match status" value="1"/>
</dbReference>
<reference evidence="1 2" key="1">
    <citation type="journal article" date="2024" name="BMC Biol.">
        <title>Comparative genomics of Ascetosporea gives new insight into the evolutionary basis for animal parasitism in Rhizaria.</title>
        <authorList>
            <person name="Hiltunen Thoren M."/>
            <person name="Onut-Brannstrom I."/>
            <person name="Alfjorden A."/>
            <person name="Peckova H."/>
            <person name="Swords F."/>
            <person name="Hooper C."/>
            <person name="Holzer A.S."/>
            <person name="Bass D."/>
            <person name="Burki F."/>
        </authorList>
    </citation>
    <scope>NUCLEOTIDE SEQUENCE [LARGE SCALE GENOMIC DNA]</scope>
    <source>
        <strain evidence="1">20-A016</strain>
    </source>
</reference>
<name>A0ABV2AP72_9EUKA</name>
<organism evidence="1 2">
    <name type="scientific">Bonamia ostreae</name>
    <dbReference type="NCBI Taxonomy" id="126728"/>
    <lineage>
        <taxon>Eukaryota</taxon>
        <taxon>Sar</taxon>
        <taxon>Rhizaria</taxon>
        <taxon>Endomyxa</taxon>
        <taxon>Ascetosporea</taxon>
        <taxon>Haplosporida</taxon>
        <taxon>Bonamia</taxon>
    </lineage>
</organism>
<protein>
    <submittedName>
        <fullName evidence="1">Uncharacterized protein</fullName>
    </submittedName>
</protein>
<dbReference type="EMBL" id="JBDODL010001377">
    <property type="protein sequence ID" value="MES1921468.1"/>
    <property type="molecule type" value="Genomic_DNA"/>
</dbReference>
<evidence type="ECO:0000313" key="1">
    <source>
        <dbReference type="EMBL" id="MES1921468.1"/>
    </source>
</evidence>
<accession>A0ABV2AP72</accession>
<keyword evidence="2" id="KW-1185">Reference proteome</keyword>
<dbReference type="Proteomes" id="UP001439008">
    <property type="component" value="Unassembled WGS sequence"/>
</dbReference>
<sequence length="141" mass="16119">MDELSIADYESFELVCEFIKRVLIEAKSYEKNSSRMEGAVAMKILQKHSAQLVSKVLMCVYSQPKNFIPDLAEILTVIESMDKAGTKEVMRLTVNSKLGKIRSEIRENFLNDFSSAFSIEDKTDVLITFHGMCQLHYIKNN</sequence>
<proteinExistence type="predicted"/>
<evidence type="ECO:0000313" key="2">
    <source>
        <dbReference type="Proteomes" id="UP001439008"/>
    </source>
</evidence>